<sequence length="163" mass="17513">MTNSLKDRLITDFEKAKATGKPRVIRVLEAFRNAASQAIVEVKEGSGEVSNIAKDTLSAISEDLNSAHGKAADAPEADSSIRLKALLANVVKVVKQGFSKAVGWYNTSKAQAETTDAASPEVWEHEKAKVETKVGEAGTALAKKEQQVRQQLKEMLHTAAAKL</sequence>
<dbReference type="EMBL" id="JAHHHD010000005">
    <property type="protein sequence ID" value="MBW4658302.1"/>
    <property type="molecule type" value="Genomic_DNA"/>
</dbReference>
<comment type="caution">
    <text evidence="1">The sequence shown here is derived from an EMBL/GenBank/DDBJ whole genome shotgun (WGS) entry which is preliminary data.</text>
</comment>
<reference evidence="1" key="2">
    <citation type="journal article" date="2022" name="Microbiol. Resour. Announc.">
        <title>Metagenome Sequencing to Explore Phylogenomics of Terrestrial Cyanobacteria.</title>
        <authorList>
            <person name="Ward R.D."/>
            <person name="Stajich J.E."/>
            <person name="Johansen J.R."/>
            <person name="Huntemann M."/>
            <person name="Clum A."/>
            <person name="Foster B."/>
            <person name="Foster B."/>
            <person name="Roux S."/>
            <person name="Palaniappan K."/>
            <person name="Varghese N."/>
            <person name="Mukherjee S."/>
            <person name="Reddy T.B.K."/>
            <person name="Daum C."/>
            <person name="Copeland A."/>
            <person name="Chen I.A."/>
            <person name="Ivanova N.N."/>
            <person name="Kyrpides N.C."/>
            <person name="Shapiro N."/>
            <person name="Eloe-Fadrosh E.A."/>
            <person name="Pietrasiak N."/>
        </authorList>
    </citation>
    <scope>NUCLEOTIDE SEQUENCE</scope>
    <source>
        <strain evidence="1">UHER 2000/2452</strain>
    </source>
</reference>
<dbReference type="Proteomes" id="UP000757435">
    <property type="component" value="Unassembled WGS sequence"/>
</dbReference>
<evidence type="ECO:0000313" key="1">
    <source>
        <dbReference type="EMBL" id="MBW4658302.1"/>
    </source>
</evidence>
<gene>
    <name evidence="1" type="ORF">KME15_06485</name>
</gene>
<organism evidence="1 2">
    <name type="scientific">Drouetiella hepatica Uher 2000/2452</name>
    <dbReference type="NCBI Taxonomy" id="904376"/>
    <lineage>
        <taxon>Bacteria</taxon>
        <taxon>Bacillati</taxon>
        <taxon>Cyanobacteriota</taxon>
        <taxon>Cyanophyceae</taxon>
        <taxon>Oculatellales</taxon>
        <taxon>Oculatellaceae</taxon>
        <taxon>Drouetiella</taxon>
    </lineage>
</organism>
<evidence type="ECO:0000313" key="2">
    <source>
        <dbReference type="Proteomes" id="UP000757435"/>
    </source>
</evidence>
<dbReference type="AlphaFoldDB" id="A0A951Q7Q8"/>
<accession>A0A951Q7Q8</accession>
<name>A0A951Q7Q8_9CYAN</name>
<reference evidence="1" key="1">
    <citation type="submission" date="2021-05" db="EMBL/GenBank/DDBJ databases">
        <authorList>
            <person name="Pietrasiak N."/>
            <person name="Ward R."/>
            <person name="Stajich J.E."/>
            <person name="Kurbessoian T."/>
        </authorList>
    </citation>
    <scope>NUCLEOTIDE SEQUENCE</scope>
    <source>
        <strain evidence="1">UHER 2000/2452</strain>
    </source>
</reference>
<proteinExistence type="predicted"/>
<protein>
    <submittedName>
        <fullName evidence="1">Uncharacterized protein</fullName>
    </submittedName>
</protein>